<sequence>MVGRAAPLPFPLLQEGASMEDEKLVISSLIVEAHPEAVPAVTEALAALEGVEVHEVNGYKIVVTIEAPSTGASHEVSSRMVAIPGVLNVNLVYVNFEDETLG</sequence>
<comment type="subunit">
    <text evidence="4">Interacts with the cytoplasmic NapA precursor.</text>
</comment>
<dbReference type="PATRIC" id="fig|1235794.3.peg.27"/>
<dbReference type="AlphaFoldDB" id="R9L5P1"/>
<dbReference type="Pfam" id="PF03927">
    <property type="entry name" value="NapD"/>
    <property type="match status" value="1"/>
</dbReference>
<keyword evidence="6" id="KW-1185">Reference proteome</keyword>
<comment type="similarity">
    <text evidence="4">Belongs to the NapD family.</text>
</comment>
<organism evidence="5 6">
    <name type="scientific">Adlercreutzia caecimuris B7</name>
    <dbReference type="NCBI Taxonomy" id="1235794"/>
    <lineage>
        <taxon>Bacteria</taxon>
        <taxon>Bacillati</taxon>
        <taxon>Actinomycetota</taxon>
        <taxon>Coriobacteriia</taxon>
        <taxon>Eggerthellales</taxon>
        <taxon>Eggerthellaceae</taxon>
        <taxon>Adlercreutzia</taxon>
    </lineage>
</organism>
<evidence type="ECO:0000256" key="3">
    <source>
        <dbReference type="ARBA" id="ARBA00023186"/>
    </source>
</evidence>
<gene>
    <name evidence="4" type="primary">napD</name>
    <name evidence="5" type="ORF">C811_00025</name>
</gene>
<dbReference type="eggNOG" id="COG3062">
    <property type="taxonomic scope" value="Bacteria"/>
</dbReference>
<evidence type="ECO:0000256" key="1">
    <source>
        <dbReference type="ARBA" id="ARBA00004496"/>
    </source>
</evidence>
<dbReference type="GO" id="GO:0051224">
    <property type="term" value="P:negative regulation of protein transport"/>
    <property type="evidence" value="ECO:0007669"/>
    <property type="project" value="UniProtKB-UniRule"/>
</dbReference>
<protein>
    <recommendedName>
        <fullName evidence="4">Chaperone NapD</fullName>
    </recommendedName>
    <alternativeName>
        <fullName evidence="4">NapA signal peptide-binding chaperone NapD</fullName>
    </alternativeName>
</protein>
<evidence type="ECO:0000313" key="5">
    <source>
        <dbReference type="EMBL" id="EOS53721.1"/>
    </source>
</evidence>
<dbReference type="EMBL" id="ASSY01000001">
    <property type="protein sequence ID" value="EOS53721.1"/>
    <property type="molecule type" value="Genomic_DNA"/>
</dbReference>
<comment type="caution">
    <text evidence="5">The sequence shown here is derived from an EMBL/GenBank/DDBJ whole genome shotgun (WGS) entry which is preliminary data.</text>
</comment>
<dbReference type="STRING" id="1235794.C811_00025"/>
<dbReference type="GO" id="GO:0005048">
    <property type="term" value="F:signal sequence binding"/>
    <property type="evidence" value="ECO:0007669"/>
    <property type="project" value="UniProtKB-UniRule"/>
</dbReference>
<dbReference type="PANTHER" id="PTHR38603">
    <property type="entry name" value="CHAPERONE NAPD"/>
    <property type="match status" value="1"/>
</dbReference>
<dbReference type="InterPro" id="IPR005623">
    <property type="entry name" value="Chaperone_NapD_NO3_reduct"/>
</dbReference>
<proteinExistence type="inferred from homology"/>
<dbReference type="HAMAP" id="MF_02200">
    <property type="entry name" value="NapD"/>
    <property type="match status" value="1"/>
</dbReference>
<evidence type="ECO:0000256" key="4">
    <source>
        <dbReference type="HAMAP-Rule" id="MF_02200"/>
    </source>
</evidence>
<dbReference type="Gene3D" id="3.30.70.920">
    <property type="match status" value="1"/>
</dbReference>
<dbReference type="Proteomes" id="UP000014204">
    <property type="component" value="Unassembled WGS sequence"/>
</dbReference>
<comment type="subcellular location">
    <subcellularLocation>
        <location evidence="1 4">Cytoplasm</location>
    </subcellularLocation>
</comment>
<comment type="function">
    <text evidence="4">Chaperone for NapA, the catalytic subunit of the periplasmic nitrate reductase. It binds directly and specifically to the twin-arginine signal peptide of NapA, preventing premature interaction with the Tat translocase and premature export.</text>
</comment>
<keyword evidence="2 4" id="KW-0963">Cytoplasm</keyword>
<keyword evidence="3 4" id="KW-0143">Chaperone</keyword>
<dbReference type="GO" id="GO:0005737">
    <property type="term" value="C:cytoplasm"/>
    <property type="evidence" value="ECO:0007669"/>
    <property type="project" value="UniProtKB-SubCell"/>
</dbReference>
<reference evidence="5 6" key="1">
    <citation type="submission" date="2013-04" db="EMBL/GenBank/DDBJ databases">
        <title>The Genome Sequence of Enterorhabdus caecimuris B7.</title>
        <authorList>
            <consortium name="The Broad Institute Genomics Platform"/>
            <consortium name="The Broad Institute Genome Sequencing Center for Infectious Disease"/>
            <person name="Earl A."/>
            <person name="Xavier R."/>
            <person name="Elson C."/>
            <person name="Duck W."/>
            <person name="Walker B."/>
            <person name="Young S."/>
            <person name="Zeng Q."/>
            <person name="Gargeya S."/>
            <person name="Fitzgerald M."/>
            <person name="Haas B."/>
            <person name="Abouelleil A."/>
            <person name="Allen A.W."/>
            <person name="Alvarado L."/>
            <person name="Arachchi H.M."/>
            <person name="Berlin A.M."/>
            <person name="Chapman S.B."/>
            <person name="Gainer-Dewar J."/>
            <person name="Goldberg J."/>
            <person name="Griggs A."/>
            <person name="Gujja S."/>
            <person name="Hansen M."/>
            <person name="Howarth C."/>
            <person name="Imamovic A."/>
            <person name="Ireland A."/>
            <person name="Larimer J."/>
            <person name="McCowan C."/>
            <person name="Murphy C."/>
            <person name="Pearson M."/>
            <person name="Poon T.W."/>
            <person name="Priest M."/>
            <person name="Roberts A."/>
            <person name="Saif S."/>
            <person name="Shea T."/>
            <person name="Sisk P."/>
            <person name="Sykes S."/>
            <person name="Wortman J."/>
            <person name="Nusbaum C."/>
            <person name="Birren B."/>
        </authorList>
    </citation>
    <scope>NUCLEOTIDE SEQUENCE [LARGE SCALE GENOMIC DNA]</scope>
    <source>
        <strain evidence="5 6">B7</strain>
    </source>
</reference>
<dbReference type="PANTHER" id="PTHR38603:SF1">
    <property type="entry name" value="CHAPERONE NAPD"/>
    <property type="match status" value="1"/>
</dbReference>
<evidence type="ECO:0000256" key="2">
    <source>
        <dbReference type="ARBA" id="ARBA00022490"/>
    </source>
</evidence>
<dbReference type="HOGENOM" id="CLU_155794_4_2_11"/>
<name>R9L5P1_9ACTN</name>
<evidence type="ECO:0000313" key="6">
    <source>
        <dbReference type="Proteomes" id="UP000014204"/>
    </source>
</evidence>
<accession>R9L5P1</accession>